<evidence type="ECO:0000256" key="1">
    <source>
        <dbReference type="SAM" id="MobiDB-lite"/>
    </source>
</evidence>
<dbReference type="PATRIC" id="fig|1110502.3.peg.788"/>
<dbReference type="Proteomes" id="UP000005258">
    <property type="component" value="Chromosome"/>
</dbReference>
<organism evidence="2 3">
    <name type="scientific">Tistrella mobilis (strain KA081020-065)</name>
    <dbReference type="NCBI Taxonomy" id="1110502"/>
    <lineage>
        <taxon>Bacteria</taxon>
        <taxon>Pseudomonadati</taxon>
        <taxon>Pseudomonadota</taxon>
        <taxon>Alphaproteobacteria</taxon>
        <taxon>Geminicoccales</taxon>
        <taxon>Geminicoccaceae</taxon>
        <taxon>Tistrella</taxon>
    </lineage>
</organism>
<accession>I3TIL7</accession>
<sequence length="73" mass="7946">MNQVRKPGGNQTMHFMAADGSSADHDAAEEITRAELRLAGYVVDMDRFRADLAASADMPDGAEIIGRSARPRR</sequence>
<proteinExistence type="predicted"/>
<name>I3TIL7_TISMK</name>
<dbReference type="EMBL" id="CP003236">
    <property type="protein sequence ID" value="AFK52605.1"/>
    <property type="molecule type" value="Genomic_DNA"/>
</dbReference>
<evidence type="ECO:0000313" key="3">
    <source>
        <dbReference type="Proteomes" id="UP000005258"/>
    </source>
</evidence>
<dbReference type="KEGG" id="tmo:TMO_0766"/>
<feature type="region of interest" description="Disordered" evidence="1">
    <location>
        <begin position="1"/>
        <end position="26"/>
    </location>
</feature>
<dbReference type="AlphaFoldDB" id="I3TIL7"/>
<dbReference type="HOGENOM" id="CLU_2703701_0_0_5"/>
<dbReference type="STRING" id="1110502.TMO_0766"/>
<evidence type="ECO:0000313" key="2">
    <source>
        <dbReference type="EMBL" id="AFK52605.1"/>
    </source>
</evidence>
<gene>
    <name evidence="2" type="ordered locus">TMO_0766</name>
</gene>
<protein>
    <submittedName>
        <fullName evidence="2">Uncharacterized protein</fullName>
    </submittedName>
</protein>
<feature type="compositionally biased region" description="Polar residues" evidence="1">
    <location>
        <begin position="1"/>
        <end position="13"/>
    </location>
</feature>
<reference evidence="2 3" key="1">
    <citation type="journal article" date="2012" name="J. Am. Chem. Soc.">
        <title>Bacterial biosynthesis and maturation of the didemnin anti-cancer agents.</title>
        <authorList>
            <person name="Xu Y."/>
            <person name="Kersten R.D."/>
            <person name="Nam S.J."/>
            <person name="Lu L."/>
            <person name="Al-Suwailem A.M."/>
            <person name="Zheng H."/>
            <person name="Fenical W."/>
            <person name="Dorrestein P.C."/>
            <person name="Moore B.S."/>
            <person name="Qian P.Y."/>
        </authorList>
    </citation>
    <scope>NUCLEOTIDE SEQUENCE [LARGE SCALE GENOMIC DNA]</scope>
    <source>
        <strain evidence="2 3">KA081020-065</strain>
    </source>
</reference>
<keyword evidence="3" id="KW-1185">Reference proteome</keyword>